<protein>
    <submittedName>
        <fullName evidence="3">Reverse transcriptase domain-containing protein</fullName>
    </submittedName>
</protein>
<dbReference type="EMBL" id="UYSL01008019">
    <property type="protein sequence ID" value="VDL67960.1"/>
    <property type="molecule type" value="Genomic_DNA"/>
</dbReference>
<keyword evidence="2" id="KW-1185">Reference proteome</keyword>
<reference evidence="1 2" key="2">
    <citation type="submission" date="2018-11" db="EMBL/GenBank/DDBJ databases">
        <authorList>
            <consortium name="Pathogen Informatics"/>
        </authorList>
    </citation>
    <scope>NUCLEOTIDE SEQUENCE [LARGE SCALE GENOMIC DNA]</scope>
</reference>
<evidence type="ECO:0000313" key="3">
    <source>
        <dbReference type="WBParaSite" id="NBR_0000437101-mRNA-1"/>
    </source>
</evidence>
<evidence type="ECO:0000313" key="1">
    <source>
        <dbReference type="EMBL" id="VDL67960.1"/>
    </source>
</evidence>
<name>A0A0N4XPB9_NIPBR</name>
<proteinExistence type="predicted"/>
<reference evidence="3" key="1">
    <citation type="submission" date="2017-02" db="UniProtKB">
        <authorList>
            <consortium name="WormBaseParasite"/>
        </authorList>
    </citation>
    <scope>IDENTIFICATION</scope>
</reference>
<accession>A0A0N4XPB9</accession>
<sequence>MSSLDWGEKDIRVDRKLLSNLRFAADIVIFAKSTSEADTAELDEAGRKIGLRINRKRQFLTNYCGGGCDGGTWNSMDLVWPKRSPVTMTVGQEEWWNGCRRIARGLVEDHVPECLMCSLNALRT</sequence>
<evidence type="ECO:0000313" key="2">
    <source>
        <dbReference type="Proteomes" id="UP000271162"/>
    </source>
</evidence>
<gene>
    <name evidence="1" type="ORF">NBR_LOCUS4371</name>
</gene>
<dbReference type="Proteomes" id="UP000271162">
    <property type="component" value="Unassembled WGS sequence"/>
</dbReference>
<organism evidence="3">
    <name type="scientific">Nippostrongylus brasiliensis</name>
    <name type="common">Rat hookworm</name>
    <dbReference type="NCBI Taxonomy" id="27835"/>
    <lineage>
        <taxon>Eukaryota</taxon>
        <taxon>Metazoa</taxon>
        <taxon>Ecdysozoa</taxon>
        <taxon>Nematoda</taxon>
        <taxon>Chromadorea</taxon>
        <taxon>Rhabditida</taxon>
        <taxon>Rhabditina</taxon>
        <taxon>Rhabditomorpha</taxon>
        <taxon>Strongyloidea</taxon>
        <taxon>Heligmosomidae</taxon>
        <taxon>Nippostrongylus</taxon>
    </lineage>
</organism>
<dbReference type="AlphaFoldDB" id="A0A0N4XPB9"/>
<dbReference type="WBParaSite" id="NBR_0000437101-mRNA-1">
    <property type="protein sequence ID" value="NBR_0000437101-mRNA-1"/>
    <property type="gene ID" value="NBR_0000437101"/>
</dbReference>